<protein>
    <recommendedName>
        <fullName evidence="3">IS1 family transposase</fullName>
    </recommendedName>
</protein>
<evidence type="ECO:0000313" key="2">
    <source>
        <dbReference type="Proteomes" id="UP000184233"/>
    </source>
</evidence>
<dbReference type="NCBIfam" id="NF033558">
    <property type="entry name" value="transpos_IS1"/>
    <property type="match status" value="1"/>
</dbReference>
<dbReference type="InterPro" id="IPR005063">
    <property type="entry name" value="Transposase_27"/>
</dbReference>
<proteinExistence type="predicted"/>
<dbReference type="Proteomes" id="UP000184233">
    <property type="component" value="Unassembled WGS sequence"/>
</dbReference>
<dbReference type="GO" id="GO:0006313">
    <property type="term" value="P:DNA transposition"/>
    <property type="evidence" value="ECO:0007669"/>
    <property type="project" value="InterPro"/>
</dbReference>
<organism evidence="1 2">
    <name type="scientific">Candidatus Kapaibacterium thiocyanatum</name>
    <dbReference type="NCBI Taxonomy" id="1895771"/>
    <lineage>
        <taxon>Bacteria</taxon>
        <taxon>Pseudomonadati</taxon>
        <taxon>Candidatus Kapaibacteriota</taxon>
        <taxon>Candidatus Kapaibacteriia</taxon>
        <taxon>Candidatus Kapaibacteriales</taxon>
        <taxon>Candidatus Kapaibacteriaceae</taxon>
        <taxon>Candidatus Kapaibacterium</taxon>
    </lineage>
</organism>
<dbReference type="GO" id="GO:0004803">
    <property type="term" value="F:transposase activity"/>
    <property type="evidence" value="ECO:0007669"/>
    <property type="project" value="InterPro"/>
</dbReference>
<dbReference type="PANTHER" id="PTHR33293:SF2">
    <property type="entry name" value="TRANSPOSASE"/>
    <property type="match status" value="1"/>
</dbReference>
<gene>
    <name evidence="1" type="ORF">BGO89_05505</name>
</gene>
<reference evidence="1 2" key="1">
    <citation type="submission" date="2016-09" db="EMBL/GenBank/DDBJ databases">
        <title>Genome-resolved meta-omics ties microbial dynamics to process performance in biotechnology for thiocyanate degradation.</title>
        <authorList>
            <person name="Kantor R.S."/>
            <person name="Huddy R.J."/>
            <person name="Iyer R."/>
            <person name="Thomas B.C."/>
            <person name="Brown C.T."/>
            <person name="Anantharaman K."/>
            <person name="Tringe S."/>
            <person name="Hettich R.L."/>
            <person name="Harrison S.T."/>
            <person name="Banfield J.F."/>
        </authorList>
    </citation>
    <scope>NUCLEOTIDE SEQUENCE [LARGE SCALE GENOMIC DNA]</scope>
    <source>
        <strain evidence="1">59-99</strain>
    </source>
</reference>
<dbReference type="GO" id="GO:0003677">
    <property type="term" value="F:DNA binding"/>
    <property type="evidence" value="ECO:0007669"/>
    <property type="project" value="InterPro"/>
</dbReference>
<dbReference type="Pfam" id="PF03400">
    <property type="entry name" value="DDE_Tnp_IS1"/>
    <property type="match status" value="1"/>
</dbReference>
<accession>A0A1M3L1P4</accession>
<dbReference type="EMBL" id="MKVH01000015">
    <property type="protein sequence ID" value="OJX58773.1"/>
    <property type="molecule type" value="Genomic_DNA"/>
</dbReference>
<evidence type="ECO:0000313" key="1">
    <source>
        <dbReference type="EMBL" id="OJX58773.1"/>
    </source>
</evidence>
<evidence type="ECO:0008006" key="3">
    <source>
        <dbReference type="Google" id="ProtNLM"/>
    </source>
</evidence>
<name>A0A1M3L1P4_9BACT</name>
<dbReference type="InterPro" id="IPR051354">
    <property type="entry name" value="Transposase_27_IS1"/>
</dbReference>
<sequence length="236" mass="26846">MWSHPIVSSITADTPLCPTCNSPSVKNGHANGRQRLKCTSCKRCFMEHYRYPACIRNMDADIAAHIREGCGIRSIARLLGIGPATVVRRIRRIADRIAPPISDKGLEYEIDELCTYIGSRTNVQWIIYALERTTKMVAAFTVGSRTSVVLGTVTSVVLESEPVRIHTDKLPGYAYLIPRDVHRMRPYGTNHIERKNVSIRTHVKRLARRTICYSKRSDMLEACMKIYFWYGATRVM</sequence>
<dbReference type="PANTHER" id="PTHR33293">
    <property type="entry name" value="INSERTION ELEMENT IS1 1 PROTEIN INSB-RELATED"/>
    <property type="match status" value="1"/>
</dbReference>
<comment type="caution">
    <text evidence="1">The sequence shown here is derived from an EMBL/GenBank/DDBJ whole genome shotgun (WGS) entry which is preliminary data.</text>
</comment>
<dbReference type="AlphaFoldDB" id="A0A1M3L1P4"/>